<gene>
    <name evidence="1" type="ORF">SVUK_LOCUS9880</name>
</gene>
<proteinExistence type="predicted"/>
<organism evidence="1 2">
    <name type="scientific">Strongylus vulgaris</name>
    <name type="common">Blood worm</name>
    <dbReference type="NCBI Taxonomy" id="40348"/>
    <lineage>
        <taxon>Eukaryota</taxon>
        <taxon>Metazoa</taxon>
        <taxon>Ecdysozoa</taxon>
        <taxon>Nematoda</taxon>
        <taxon>Chromadorea</taxon>
        <taxon>Rhabditida</taxon>
        <taxon>Rhabditina</taxon>
        <taxon>Rhabditomorpha</taxon>
        <taxon>Strongyloidea</taxon>
        <taxon>Strongylidae</taxon>
        <taxon>Strongylus</taxon>
    </lineage>
</organism>
<evidence type="ECO:0000313" key="2">
    <source>
        <dbReference type="Proteomes" id="UP000270094"/>
    </source>
</evidence>
<evidence type="ECO:0000313" key="1">
    <source>
        <dbReference type="EMBL" id="VDM74882.1"/>
    </source>
</evidence>
<accession>A0A3P7L657</accession>
<sequence length="45" mass="5402">MIVIITEARRIARMMKSVRLRKQMHFEQSLAWLRLSDRSCIIVTI</sequence>
<keyword evidence="2" id="KW-1185">Reference proteome</keyword>
<protein>
    <submittedName>
        <fullName evidence="1">Uncharacterized protein</fullName>
    </submittedName>
</protein>
<name>A0A3P7L657_STRVU</name>
<dbReference type="EMBL" id="UYYB01094715">
    <property type="protein sequence ID" value="VDM74882.1"/>
    <property type="molecule type" value="Genomic_DNA"/>
</dbReference>
<dbReference type="Proteomes" id="UP000270094">
    <property type="component" value="Unassembled WGS sequence"/>
</dbReference>
<dbReference type="AlphaFoldDB" id="A0A3P7L657"/>
<reference evidence="1 2" key="1">
    <citation type="submission" date="2018-11" db="EMBL/GenBank/DDBJ databases">
        <authorList>
            <consortium name="Pathogen Informatics"/>
        </authorList>
    </citation>
    <scope>NUCLEOTIDE SEQUENCE [LARGE SCALE GENOMIC DNA]</scope>
</reference>